<dbReference type="GeneID" id="37176817"/>
<organism evidence="1 2">
    <name type="scientific">Aspergillus japonicus CBS 114.51</name>
    <dbReference type="NCBI Taxonomy" id="1448312"/>
    <lineage>
        <taxon>Eukaryota</taxon>
        <taxon>Fungi</taxon>
        <taxon>Dikarya</taxon>
        <taxon>Ascomycota</taxon>
        <taxon>Pezizomycotina</taxon>
        <taxon>Eurotiomycetes</taxon>
        <taxon>Eurotiomycetidae</taxon>
        <taxon>Eurotiales</taxon>
        <taxon>Aspergillaceae</taxon>
        <taxon>Aspergillus</taxon>
        <taxon>Aspergillus subgen. Circumdati</taxon>
    </lineage>
</organism>
<dbReference type="AlphaFoldDB" id="A0A8T8WJE1"/>
<name>A0A8T8WJE1_ASPJA</name>
<dbReference type="RefSeq" id="XP_025521728.1">
    <property type="nucleotide sequence ID" value="XM_025673125.1"/>
</dbReference>
<sequence length="100" mass="11124">MTHVQPFVAEKDPILDSPTEIPTWTTEGVYGMYMVGGHVSCPISTFYPFCFVVRVRLCFMQCLKLPVTLPCVRANPGYNLVYSMSMGSSILHSPKFAATL</sequence>
<protein>
    <submittedName>
        <fullName evidence="1">Uncharacterized protein</fullName>
    </submittedName>
</protein>
<keyword evidence="2" id="KW-1185">Reference proteome</keyword>
<proteinExistence type="predicted"/>
<dbReference type="EMBL" id="KZ824906">
    <property type="protein sequence ID" value="RAH75834.1"/>
    <property type="molecule type" value="Genomic_DNA"/>
</dbReference>
<accession>A0A8T8WJE1</accession>
<evidence type="ECO:0000313" key="1">
    <source>
        <dbReference type="EMBL" id="RAH75834.1"/>
    </source>
</evidence>
<reference evidence="1 2" key="1">
    <citation type="submission" date="2018-02" db="EMBL/GenBank/DDBJ databases">
        <title>The genomes of Aspergillus section Nigri reveals drivers in fungal speciation.</title>
        <authorList>
            <consortium name="DOE Joint Genome Institute"/>
            <person name="Vesth T.C."/>
            <person name="Nybo J."/>
            <person name="Theobald S."/>
            <person name="Brandl J."/>
            <person name="Frisvad J.C."/>
            <person name="Nielsen K.F."/>
            <person name="Lyhne E.K."/>
            <person name="Kogle M.E."/>
            <person name="Kuo A."/>
            <person name="Riley R."/>
            <person name="Clum A."/>
            <person name="Nolan M."/>
            <person name="Lipzen A."/>
            <person name="Salamov A."/>
            <person name="Henrissat B."/>
            <person name="Wiebenga A."/>
            <person name="De vries R.P."/>
            <person name="Grigoriev I.V."/>
            <person name="Mortensen U.H."/>
            <person name="Andersen M.R."/>
            <person name="Baker S.E."/>
        </authorList>
    </citation>
    <scope>NUCLEOTIDE SEQUENCE [LARGE SCALE GENOMIC DNA]</scope>
    <source>
        <strain evidence="1 2">CBS 114.51</strain>
    </source>
</reference>
<dbReference type="Proteomes" id="UP000249497">
    <property type="component" value="Unassembled WGS sequence"/>
</dbReference>
<gene>
    <name evidence="1" type="ORF">BO86DRAFT_393936</name>
</gene>
<evidence type="ECO:0000313" key="2">
    <source>
        <dbReference type="Proteomes" id="UP000249497"/>
    </source>
</evidence>